<reference evidence="3" key="2">
    <citation type="submission" date="2025-08" db="UniProtKB">
        <authorList>
            <consortium name="RefSeq"/>
        </authorList>
    </citation>
    <scope>IDENTIFICATION</scope>
    <source>
        <tissue evidence="3">Young leaves</tissue>
    </source>
</reference>
<dbReference type="PANTHER" id="PTHR33265:SF10">
    <property type="entry name" value="OS01G0133200 PROTEIN"/>
    <property type="match status" value="1"/>
</dbReference>
<evidence type="ECO:0000313" key="3">
    <source>
        <dbReference type="RefSeq" id="XP_008812369.1"/>
    </source>
</evidence>
<dbReference type="PANTHER" id="PTHR33265">
    <property type="entry name" value="AVR9/CF-9 RAPIDLY ELICITED PROTEIN-RELATED"/>
    <property type="match status" value="1"/>
</dbReference>
<organism evidence="2 3">
    <name type="scientific">Phoenix dactylifera</name>
    <name type="common">Date palm</name>
    <dbReference type="NCBI Taxonomy" id="42345"/>
    <lineage>
        <taxon>Eukaryota</taxon>
        <taxon>Viridiplantae</taxon>
        <taxon>Streptophyta</taxon>
        <taxon>Embryophyta</taxon>
        <taxon>Tracheophyta</taxon>
        <taxon>Spermatophyta</taxon>
        <taxon>Magnoliopsida</taxon>
        <taxon>Liliopsida</taxon>
        <taxon>Arecaceae</taxon>
        <taxon>Coryphoideae</taxon>
        <taxon>Phoeniceae</taxon>
        <taxon>Phoenix</taxon>
    </lineage>
</organism>
<dbReference type="InterPro" id="IPR008480">
    <property type="entry name" value="DUF761_pln"/>
</dbReference>
<evidence type="ECO:0000256" key="1">
    <source>
        <dbReference type="SAM" id="MobiDB-lite"/>
    </source>
</evidence>
<proteinExistence type="predicted"/>
<reference evidence="2" key="1">
    <citation type="journal article" date="2019" name="Nat. Commun.">
        <title>Genome-wide association mapping of date palm fruit traits.</title>
        <authorList>
            <person name="Hazzouri K.M."/>
            <person name="Gros-Balthazard M."/>
            <person name="Flowers J.M."/>
            <person name="Copetti D."/>
            <person name="Lemansour A."/>
            <person name="Lebrun M."/>
            <person name="Masmoudi K."/>
            <person name="Ferrand S."/>
            <person name="Dhar M.I."/>
            <person name="Fresquez Z.A."/>
            <person name="Rosas U."/>
            <person name="Zhang J."/>
            <person name="Talag J."/>
            <person name="Lee S."/>
            <person name="Kudrna D."/>
            <person name="Powell R.F."/>
            <person name="Leitch I.J."/>
            <person name="Krueger R.R."/>
            <person name="Wing R.A."/>
            <person name="Amiri K.M.A."/>
            <person name="Purugganan M.D."/>
        </authorList>
    </citation>
    <scope>NUCLEOTIDE SEQUENCE [LARGE SCALE GENOMIC DNA]</scope>
    <source>
        <strain evidence="2">cv. Khalas</strain>
    </source>
</reference>
<protein>
    <submittedName>
        <fullName evidence="3">Uncharacterized protein LOC103723270</fullName>
    </submittedName>
</protein>
<sequence>MARKRNPILGRAWDIIALSISPMTKVKKPISRKLLLFKRSKRFKLRKHYNYAFVGEYEFSPSSTPLVRHPRAPLKKKSCFLSLLCSGNDTESIAEEGIGDEWEMLSPCADETRQEPSKLSEPGEEDDSSSVDQKAEKFIKRFYQEMRIQRQESVMNYMEMLNRSS</sequence>
<keyword evidence="2" id="KW-1185">Reference proteome</keyword>
<dbReference type="AlphaFoldDB" id="A0A8B7D3F7"/>
<feature type="region of interest" description="Disordered" evidence="1">
    <location>
        <begin position="103"/>
        <end position="133"/>
    </location>
</feature>
<dbReference type="KEGG" id="pda:103723270"/>
<dbReference type="GeneID" id="103723270"/>
<gene>
    <name evidence="3" type="primary">LOC103723270</name>
</gene>
<name>A0A8B7D3F7_PHODC</name>
<accession>A0A8B7D3F7</accession>
<evidence type="ECO:0000313" key="2">
    <source>
        <dbReference type="Proteomes" id="UP000228380"/>
    </source>
</evidence>
<dbReference type="OrthoDB" id="1936669at2759"/>
<dbReference type="RefSeq" id="XP_008812369.1">
    <property type="nucleotide sequence ID" value="XM_008814147.3"/>
</dbReference>
<dbReference type="Proteomes" id="UP000228380">
    <property type="component" value="Chromosome 8"/>
</dbReference>
<dbReference type="Pfam" id="PF05553">
    <property type="entry name" value="DUF761"/>
    <property type="match status" value="1"/>
</dbReference>